<dbReference type="PANTHER" id="PTHR35145:SF1">
    <property type="entry name" value="CYTOPLASMIC PROTEIN"/>
    <property type="match status" value="1"/>
</dbReference>
<keyword evidence="1" id="KW-0238">DNA-binding</keyword>
<organism evidence="1 2">
    <name type="scientific">Xylanibacter caecicola</name>
    <dbReference type="NCBI Taxonomy" id="2736294"/>
    <lineage>
        <taxon>Bacteria</taxon>
        <taxon>Pseudomonadati</taxon>
        <taxon>Bacteroidota</taxon>
        <taxon>Bacteroidia</taxon>
        <taxon>Bacteroidales</taxon>
        <taxon>Prevotellaceae</taxon>
        <taxon>Xylanibacter</taxon>
    </lineage>
</organism>
<comment type="caution">
    <text evidence="1">The sequence shown here is derived from an EMBL/GenBank/DDBJ whole genome shotgun (WGS) entry which is preliminary data.</text>
</comment>
<evidence type="ECO:0000313" key="1">
    <source>
        <dbReference type="EMBL" id="NPE25950.1"/>
    </source>
</evidence>
<proteinExistence type="predicted"/>
<dbReference type="Pfam" id="PF04237">
    <property type="entry name" value="YjbR"/>
    <property type="match status" value="1"/>
</dbReference>
<dbReference type="SUPFAM" id="SSF142906">
    <property type="entry name" value="YjbR-like"/>
    <property type="match status" value="1"/>
</dbReference>
<dbReference type="InterPro" id="IPR038056">
    <property type="entry name" value="YjbR-like_sf"/>
</dbReference>
<accession>A0ABX2B6V0</accession>
<dbReference type="PANTHER" id="PTHR35145">
    <property type="entry name" value="CYTOPLASMIC PROTEIN-RELATED"/>
    <property type="match status" value="1"/>
</dbReference>
<gene>
    <name evidence="1" type="ORF">HPS54_10555</name>
</gene>
<name>A0ABX2B6V0_9BACT</name>
<dbReference type="Proteomes" id="UP000820977">
    <property type="component" value="Unassembled WGS sequence"/>
</dbReference>
<dbReference type="Gene3D" id="3.90.1150.30">
    <property type="match status" value="1"/>
</dbReference>
<reference evidence="1 2" key="1">
    <citation type="submission" date="2020-05" db="EMBL/GenBank/DDBJ databases">
        <title>Distinct polysaccharide utilization as determinants for interspecies competition between intestinal Prevotella spp.</title>
        <authorList>
            <person name="Galvez E.J.C."/>
            <person name="Iljazovic A."/>
            <person name="Strowig T."/>
        </authorList>
    </citation>
    <scope>NUCLEOTIDE SEQUENCE [LARGE SCALE GENOMIC DNA]</scope>
    <source>
        <strain evidence="1 2">PCHR</strain>
    </source>
</reference>
<sequence length="113" mass="13304">MNVEEFRDFCLSLPDSSEKMPFQDFCSAQSILAFYVCGKIFCFLDIDTFDACTIKCSPDIIDELKASYMAVGLPYNMNRRYWISIRFNEDMPDEMIKRMVSDSYSLIKSRKRR</sequence>
<dbReference type="RefSeq" id="WP_172345414.1">
    <property type="nucleotide sequence ID" value="NZ_CASTNK010000066.1"/>
</dbReference>
<dbReference type="GO" id="GO:0003677">
    <property type="term" value="F:DNA binding"/>
    <property type="evidence" value="ECO:0007669"/>
    <property type="project" value="UniProtKB-KW"/>
</dbReference>
<dbReference type="EMBL" id="JABKKJ010000022">
    <property type="protein sequence ID" value="NPE25950.1"/>
    <property type="molecule type" value="Genomic_DNA"/>
</dbReference>
<keyword evidence="2" id="KW-1185">Reference proteome</keyword>
<evidence type="ECO:0000313" key="2">
    <source>
        <dbReference type="Proteomes" id="UP000820977"/>
    </source>
</evidence>
<protein>
    <submittedName>
        <fullName evidence="1">MmcQ/YjbR family DNA-binding protein</fullName>
    </submittedName>
</protein>
<dbReference type="InterPro" id="IPR007351">
    <property type="entry name" value="YjbR"/>
</dbReference>
<dbReference type="InterPro" id="IPR058532">
    <property type="entry name" value="YjbR/MT2646/Rv2570-like"/>
</dbReference>